<protein>
    <submittedName>
        <fullName evidence="1">Uncharacterized protein</fullName>
    </submittedName>
</protein>
<organism evidence="1 2">
    <name type="scientific">Terfezia boudieri ATCC MYA-4762</name>
    <dbReference type="NCBI Taxonomy" id="1051890"/>
    <lineage>
        <taxon>Eukaryota</taxon>
        <taxon>Fungi</taxon>
        <taxon>Dikarya</taxon>
        <taxon>Ascomycota</taxon>
        <taxon>Pezizomycotina</taxon>
        <taxon>Pezizomycetes</taxon>
        <taxon>Pezizales</taxon>
        <taxon>Pezizaceae</taxon>
        <taxon>Terfezia</taxon>
    </lineage>
</organism>
<evidence type="ECO:0000313" key="2">
    <source>
        <dbReference type="Proteomes" id="UP000267821"/>
    </source>
</evidence>
<dbReference type="AlphaFoldDB" id="A0A3N4LHE2"/>
<accession>A0A3N4LHE2</accession>
<proteinExistence type="predicted"/>
<gene>
    <name evidence="1" type="ORF">L211DRAFT_850631</name>
</gene>
<evidence type="ECO:0000313" key="1">
    <source>
        <dbReference type="EMBL" id="RPB22310.1"/>
    </source>
</evidence>
<keyword evidence="2" id="KW-1185">Reference proteome</keyword>
<dbReference type="Proteomes" id="UP000267821">
    <property type="component" value="Unassembled WGS sequence"/>
</dbReference>
<name>A0A3N4LHE2_9PEZI</name>
<sequence>MSVQVLITGCPSIPTRGDEWKRSFLAGFNAKRERLAPETPICATHVSFALSYPTERVVTTHHPANMKHKEIIGAVARVRREMYNNYIQHPNQSMISILQETTELVAPGLQGTRGEKAWDRAEAICKDLKLVRAARPPKWLVKGKGDGYEGKKCSLRFSVTTASLRGIKSPLPILHNKSKIYLYQWLGDKAFYVNEMKYMAFEPCLSHSPKPVQMWSTYTYCYRVNHMVDTCWSRKNAQAWANYNKYQENAKQAKPMSPNKSKGNT</sequence>
<dbReference type="InParanoid" id="A0A3N4LHE2"/>
<reference evidence="1 2" key="1">
    <citation type="journal article" date="2018" name="Nat. Ecol. Evol.">
        <title>Pezizomycetes genomes reveal the molecular basis of ectomycorrhizal truffle lifestyle.</title>
        <authorList>
            <person name="Murat C."/>
            <person name="Payen T."/>
            <person name="Noel B."/>
            <person name="Kuo A."/>
            <person name="Morin E."/>
            <person name="Chen J."/>
            <person name="Kohler A."/>
            <person name="Krizsan K."/>
            <person name="Balestrini R."/>
            <person name="Da Silva C."/>
            <person name="Montanini B."/>
            <person name="Hainaut M."/>
            <person name="Levati E."/>
            <person name="Barry K.W."/>
            <person name="Belfiori B."/>
            <person name="Cichocki N."/>
            <person name="Clum A."/>
            <person name="Dockter R.B."/>
            <person name="Fauchery L."/>
            <person name="Guy J."/>
            <person name="Iotti M."/>
            <person name="Le Tacon F."/>
            <person name="Lindquist E.A."/>
            <person name="Lipzen A."/>
            <person name="Malagnac F."/>
            <person name="Mello A."/>
            <person name="Molinier V."/>
            <person name="Miyauchi S."/>
            <person name="Poulain J."/>
            <person name="Riccioni C."/>
            <person name="Rubini A."/>
            <person name="Sitrit Y."/>
            <person name="Splivallo R."/>
            <person name="Traeger S."/>
            <person name="Wang M."/>
            <person name="Zifcakova L."/>
            <person name="Wipf D."/>
            <person name="Zambonelli A."/>
            <person name="Paolocci F."/>
            <person name="Nowrousian M."/>
            <person name="Ottonello S."/>
            <person name="Baldrian P."/>
            <person name="Spatafora J.W."/>
            <person name="Henrissat B."/>
            <person name="Nagy L.G."/>
            <person name="Aury J.M."/>
            <person name="Wincker P."/>
            <person name="Grigoriev I.V."/>
            <person name="Bonfante P."/>
            <person name="Martin F.M."/>
        </authorList>
    </citation>
    <scope>NUCLEOTIDE SEQUENCE [LARGE SCALE GENOMIC DNA]</scope>
    <source>
        <strain evidence="1 2">ATCC MYA-4762</strain>
    </source>
</reference>
<dbReference type="EMBL" id="ML121552">
    <property type="protein sequence ID" value="RPB22310.1"/>
    <property type="molecule type" value="Genomic_DNA"/>
</dbReference>
<dbReference type="OrthoDB" id="10585704at2759"/>